<gene>
    <name evidence="2" type="ORF">ACFPN1_11700</name>
</gene>
<reference evidence="3" key="1">
    <citation type="journal article" date="2019" name="Int. J. Syst. Evol. Microbiol.">
        <title>The Global Catalogue of Microorganisms (GCM) 10K type strain sequencing project: providing services to taxonomists for standard genome sequencing and annotation.</title>
        <authorList>
            <consortium name="The Broad Institute Genomics Platform"/>
            <consortium name="The Broad Institute Genome Sequencing Center for Infectious Disease"/>
            <person name="Wu L."/>
            <person name="Ma J."/>
        </authorList>
    </citation>
    <scope>NUCLEOTIDE SEQUENCE [LARGE SCALE GENOMIC DNA]</scope>
    <source>
        <strain evidence="3">KACC 11407</strain>
    </source>
</reference>
<evidence type="ECO:0000313" key="2">
    <source>
        <dbReference type="EMBL" id="MFC5570726.1"/>
    </source>
</evidence>
<evidence type="ECO:0000256" key="1">
    <source>
        <dbReference type="SAM" id="SignalP"/>
    </source>
</evidence>
<evidence type="ECO:0008006" key="4">
    <source>
        <dbReference type="Google" id="ProtNLM"/>
    </source>
</evidence>
<organism evidence="2 3">
    <name type="scientific">Lysobacter yangpyeongensis</name>
    <dbReference type="NCBI Taxonomy" id="346182"/>
    <lineage>
        <taxon>Bacteria</taxon>
        <taxon>Pseudomonadati</taxon>
        <taxon>Pseudomonadota</taxon>
        <taxon>Gammaproteobacteria</taxon>
        <taxon>Lysobacterales</taxon>
        <taxon>Lysobacteraceae</taxon>
        <taxon>Lysobacter</taxon>
    </lineage>
</organism>
<evidence type="ECO:0000313" key="3">
    <source>
        <dbReference type="Proteomes" id="UP001596036"/>
    </source>
</evidence>
<proteinExistence type="predicted"/>
<comment type="caution">
    <text evidence="2">The sequence shown here is derived from an EMBL/GenBank/DDBJ whole genome shotgun (WGS) entry which is preliminary data.</text>
</comment>
<dbReference type="RefSeq" id="WP_386755172.1">
    <property type="nucleotide sequence ID" value="NZ_JBHSNM010000003.1"/>
</dbReference>
<accession>A0ABW0SPC2</accession>
<protein>
    <recommendedName>
        <fullName evidence="4">Lipoprotein</fullName>
    </recommendedName>
</protein>
<dbReference type="Proteomes" id="UP001596036">
    <property type="component" value="Unassembled WGS sequence"/>
</dbReference>
<dbReference type="EMBL" id="JBHSNM010000003">
    <property type="protein sequence ID" value="MFC5570726.1"/>
    <property type="molecule type" value="Genomic_DNA"/>
</dbReference>
<sequence>MVRRFRVAALVAVGALCACATGGAVPGQEFAMTPGQRIALPDTSSLHYLGIANDSRCPPKVQCIRAGDADVQFDRAVAGQAGVSRLSLNTERMRSVTLDVWRLQLVDLDPGTKPRVVLRLDAVTGASTP</sequence>
<dbReference type="PROSITE" id="PS51257">
    <property type="entry name" value="PROKAR_LIPOPROTEIN"/>
    <property type="match status" value="1"/>
</dbReference>
<feature type="signal peptide" evidence="1">
    <location>
        <begin position="1"/>
        <end position="20"/>
    </location>
</feature>
<keyword evidence="1" id="KW-0732">Signal</keyword>
<feature type="chain" id="PRO_5046753319" description="Lipoprotein" evidence="1">
    <location>
        <begin position="21"/>
        <end position="129"/>
    </location>
</feature>
<keyword evidence="3" id="KW-1185">Reference proteome</keyword>
<name>A0ABW0SPC2_9GAMM</name>